<organism evidence="1 2">
    <name type="scientific">Cellvibrio zantedeschiae</name>
    <dbReference type="NCBI Taxonomy" id="1237077"/>
    <lineage>
        <taxon>Bacteria</taxon>
        <taxon>Pseudomonadati</taxon>
        <taxon>Pseudomonadota</taxon>
        <taxon>Gammaproteobacteria</taxon>
        <taxon>Cellvibrionales</taxon>
        <taxon>Cellvibrionaceae</taxon>
        <taxon>Cellvibrio</taxon>
    </lineage>
</organism>
<reference evidence="2" key="1">
    <citation type="journal article" date="2019" name="Int. J. Syst. Evol. Microbiol.">
        <title>The Global Catalogue of Microorganisms (GCM) 10K type strain sequencing project: providing services to taxonomists for standard genome sequencing and annotation.</title>
        <authorList>
            <consortium name="The Broad Institute Genomics Platform"/>
            <consortium name="The Broad Institute Genome Sequencing Center for Infectious Disease"/>
            <person name="Wu L."/>
            <person name="Ma J."/>
        </authorList>
    </citation>
    <scope>NUCLEOTIDE SEQUENCE [LARGE SCALE GENOMIC DNA]</scope>
    <source>
        <strain evidence="2">KCTC 32239</strain>
    </source>
</reference>
<dbReference type="Proteomes" id="UP000619761">
    <property type="component" value="Unassembled WGS sequence"/>
</dbReference>
<sequence length="159" mass="18310">MNSQTMVKSQTLWNFAVAFYAQPQVADTCLRLQDEYKANVCLLIALRWLDTCDQALSDEEFVALKTHVAAWTAQIVEPLRQLRRQLKSPFEPYQQDETQEQLRNAVKQAELLAEKKLLEEIEHWMSKNVQASKANASSNIEDYIVELNAPKELLVVLCK</sequence>
<evidence type="ECO:0000313" key="2">
    <source>
        <dbReference type="Proteomes" id="UP000619761"/>
    </source>
</evidence>
<dbReference type="EMBL" id="BMYZ01000003">
    <property type="protein sequence ID" value="GGY83026.1"/>
    <property type="molecule type" value="Genomic_DNA"/>
</dbReference>
<name>A0ABQ3BAK0_9GAMM</name>
<evidence type="ECO:0008006" key="3">
    <source>
        <dbReference type="Google" id="ProtNLM"/>
    </source>
</evidence>
<protein>
    <recommendedName>
        <fullName evidence="3">TIGR02444 family protein</fullName>
    </recommendedName>
</protein>
<comment type="caution">
    <text evidence="1">The sequence shown here is derived from an EMBL/GenBank/DDBJ whole genome shotgun (WGS) entry which is preliminary data.</text>
</comment>
<evidence type="ECO:0000313" key="1">
    <source>
        <dbReference type="EMBL" id="GGY83026.1"/>
    </source>
</evidence>
<accession>A0ABQ3BAK0</accession>
<gene>
    <name evidence="1" type="ORF">GCM10011613_29840</name>
</gene>
<keyword evidence="2" id="KW-1185">Reference proteome</keyword>
<proteinExistence type="predicted"/>
<dbReference type="InterPro" id="IPR012659">
    <property type="entry name" value="CHP02444"/>
</dbReference>
<dbReference type="NCBIfam" id="TIGR02444">
    <property type="entry name" value="TIGR02444 family protein"/>
    <property type="match status" value="1"/>
</dbReference>
<dbReference type="Pfam" id="PF09523">
    <property type="entry name" value="DUF2390"/>
    <property type="match status" value="1"/>
</dbReference>